<feature type="domain" description="Peptidase M1 membrane alanine aminopeptidase" evidence="13">
    <location>
        <begin position="226"/>
        <end position="402"/>
    </location>
</feature>
<dbReference type="Gene3D" id="2.60.40.1730">
    <property type="entry name" value="tricorn interacting facor f3 domain"/>
    <property type="match status" value="1"/>
</dbReference>
<sequence length="437" mass="47864">MTTADPYAAQSGDVTFDVVSYDLDISYRVRTNRLEGTALLNAVVAVPTRAITLDLIGLRASRVRVDGEPPASFRQGPRELHIGLPRAFEPGEEFSVEVVYAGAPRPRRSRWGAIGWEELEDGALVASQPTGAPTWFPCNDRPDDRARYRIAITTDPGYTVAATGVAERPVKAGARVRWAFRSDVPMATYLAAVHIGRYRAESAGRVQYVYPGRLKTPVRQAFAEVPAILTVFESAFGAYPQDTCTVVVTEDALDIPLEAQGLVVFGSNHLGPDTARLIPHEIAHQWFGNSVGLAHWRDIWLNEGFACFAEWVWSEASGGPTIADLAESHHARLRTLPQDLLLADPGPDLMFDDRVYKRGALTLEALRRTIGVAAFGDVLRHWTTLHRHHLATTADFRACVEQIAPGDHAALLTAWLDAPALPDLPPPLPAAPRAARR</sequence>
<evidence type="ECO:0000256" key="3">
    <source>
        <dbReference type="ARBA" id="ARBA00010136"/>
    </source>
</evidence>
<evidence type="ECO:0000256" key="11">
    <source>
        <dbReference type="ARBA" id="ARBA00029811"/>
    </source>
</evidence>
<keyword evidence="6" id="KW-0645">Protease</keyword>
<dbReference type="EC" id="3.4.11.2" evidence="4"/>
<name>A0A7D4UAS4_9MICO</name>
<accession>A0A7D4UAS4</accession>
<proteinExistence type="inferred from homology"/>
<dbReference type="GO" id="GO:0008237">
    <property type="term" value="F:metallopeptidase activity"/>
    <property type="evidence" value="ECO:0007669"/>
    <property type="project" value="UniProtKB-KW"/>
</dbReference>
<dbReference type="GO" id="GO:0008270">
    <property type="term" value="F:zinc ion binding"/>
    <property type="evidence" value="ECO:0007669"/>
    <property type="project" value="InterPro"/>
</dbReference>
<organism evidence="15 16">
    <name type="scientific">Microbacterium hominis</name>
    <dbReference type="NCBI Taxonomy" id="162426"/>
    <lineage>
        <taxon>Bacteria</taxon>
        <taxon>Bacillati</taxon>
        <taxon>Actinomycetota</taxon>
        <taxon>Actinomycetes</taxon>
        <taxon>Micrococcales</taxon>
        <taxon>Microbacteriaceae</taxon>
        <taxon>Microbacterium</taxon>
    </lineage>
</organism>
<keyword evidence="9" id="KW-0862">Zinc</keyword>
<evidence type="ECO:0000256" key="2">
    <source>
        <dbReference type="ARBA" id="ARBA00001947"/>
    </source>
</evidence>
<dbReference type="SUPFAM" id="SSF55486">
    <property type="entry name" value="Metalloproteases ('zincins'), catalytic domain"/>
    <property type="match status" value="1"/>
</dbReference>
<dbReference type="RefSeq" id="WP_172989244.1">
    <property type="nucleotide sequence ID" value="NZ_CP054038.1"/>
</dbReference>
<evidence type="ECO:0000256" key="4">
    <source>
        <dbReference type="ARBA" id="ARBA00012564"/>
    </source>
</evidence>
<dbReference type="GO" id="GO:0006508">
    <property type="term" value="P:proteolysis"/>
    <property type="evidence" value="ECO:0007669"/>
    <property type="project" value="UniProtKB-KW"/>
</dbReference>
<dbReference type="InterPro" id="IPR001930">
    <property type="entry name" value="Peptidase_M1"/>
</dbReference>
<dbReference type="GO" id="GO:0016285">
    <property type="term" value="F:alanyl aminopeptidase activity"/>
    <property type="evidence" value="ECO:0007669"/>
    <property type="project" value="UniProtKB-EC"/>
</dbReference>
<dbReference type="EMBL" id="CP054038">
    <property type="protein sequence ID" value="QKJ18803.1"/>
    <property type="molecule type" value="Genomic_DNA"/>
</dbReference>
<feature type="domain" description="Aminopeptidase N-like N-terminal" evidence="14">
    <location>
        <begin position="20"/>
        <end position="190"/>
    </location>
</feature>
<evidence type="ECO:0000313" key="15">
    <source>
        <dbReference type="EMBL" id="QKJ18803.1"/>
    </source>
</evidence>
<dbReference type="InterPro" id="IPR042097">
    <property type="entry name" value="Aminopeptidase_N-like_N_sf"/>
</dbReference>
<evidence type="ECO:0000256" key="10">
    <source>
        <dbReference type="ARBA" id="ARBA00023049"/>
    </source>
</evidence>
<dbReference type="Pfam" id="PF17900">
    <property type="entry name" value="Peptidase_M1_N"/>
    <property type="match status" value="1"/>
</dbReference>
<comment type="catalytic activity">
    <reaction evidence="1">
        <text>Release of an N-terminal amino acid, Xaa-|-Yaa- from a peptide, amide or arylamide. Xaa is preferably Ala, but may be most amino acids including Pro (slow action). When a terminal hydrophobic residue is followed by a prolyl residue, the two may be released as an intact Xaa-Pro dipeptide.</text>
        <dbReference type="EC" id="3.4.11.2"/>
    </reaction>
</comment>
<evidence type="ECO:0000259" key="14">
    <source>
        <dbReference type="Pfam" id="PF17900"/>
    </source>
</evidence>
<dbReference type="Gene3D" id="1.10.390.10">
    <property type="entry name" value="Neutral Protease Domain 2"/>
    <property type="match status" value="1"/>
</dbReference>
<evidence type="ECO:0000313" key="16">
    <source>
        <dbReference type="Proteomes" id="UP000502498"/>
    </source>
</evidence>
<dbReference type="SUPFAM" id="SSF63737">
    <property type="entry name" value="Leukotriene A4 hydrolase N-terminal domain"/>
    <property type="match status" value="1"/>
</dbReference>
<protein>
    <recommendedName>
        <fullName evidence="5">Aminopeptidase N</fullName>
        <ecNumber evidence="4">3.4.11.2</ecNumber>
    </recommendedName>
    <alternativeName>
        <fullName evidence="11">Alanine aminopeptidase</fullName>
    </alternativeName>
    <alternativeName>
        <fullName evidence="12">Lysyl aminopeptidase</fullName>
    </alternativeName>
</protein>
<dbReference type="CDD" id="cd09603">
    <property type="entry name" value="M1_APN_like"/>
    <property type="match status" value="1"/>
</dbReference>
<dbReference type="InterPro" id="IPR050344">
    <property type="entry name" value="Peptidase_M1_aminopeptidases"/>
</dbReference>
<evidence type="ECO:0000256" key="7">
    <source>
        <dbReference type="ARBA" id="ARBA00022723"/>
    </source>
</evidence>
<evidence type="ECO:0000256" key="5">
    <source>
        <dbReference type="ARBA" id="ARBA00015611"/>
    </source>
</evidence>
<comment type="similarity">
    <text evidence="3">Belongs to the peptidase M1 family.</text>
</comment>
<evidence type="ECO:0000259" key="13">
    <source>
        <dbReference type="Pfam" id="PF01433"/>
    </source>
</evidence>
<gene>
    <name evidence="15" type="ORF">HQM25_05005</name>
</gene>
<evidence type="ECO:0000256" key="8">
    <source>
        <dbReference type="ARBA" id="ARBA00022801"/>
    </source>
</evidence>
<dbReference type="PANTHER" id="PTHR11533">
    <property type="entry name" value="PROTEASE M1 ZINC METALLOPROTEASE"/>
    <property type="match status" value="1"/>
</dbReference>
<keyword evidence="7" id="KW-0479">Metal-binding</keyword>
<dbReference type="AlphaFoldDB" id="A0A7D4UAS4"/>
<evidence type="ECO:0000256" key="1">
    <source>
        <dbReference type="ARBA" id="ARBA00000098"/>
    </source>
</evidence>
<evidence type="ECO:0000256" key="12">
    <source>
        <dbReference type="ARBA" id="ARBA00031533"/>
    </source>
</evidence>
<comment type="cofactor">
    <cofactor evidence="2">
        <name>Zn(2+)</name>
        <dbReference type="ChEBI" id="CHEBI:29105"/>
    </cofactor>
</comment>
<keyword evidence="10" id="KW-0482">Metalloprotease</keyword>
<dbReference type="Pfam" id="PF01433">
    <property type="entry name" value="Peptidase_M1"/>
    <property type="match status" value="1"/>
</dbReference>
<evidence type="ECO:0000256" key="9">
    <source>
        <dbReference type="ARBA" id="ARBA00022833"/>
    </source>
</evidence>
<evidence type="ECO:0000256" key="6">
    <source>
        <dbReference type="ARBA" id="ARBA00022670"/>
    </source>
</evidence>
<dbReference type="InterPro" id="IPR014782">
    <property type="entry name" value="Peptidase_M1_dom"/>
</dbReference>
<keyword evidence="8" id="KW-0378">Hydrolase</keyword>
<dbReference type="InterPro" id="IPR027268">
    <property type="entry name" value="Peptidase_M4/M1_CTD_sf"/>
</dbReference>
<dbReference type="Proteomes" id="UP000502498">
    <property type="component" value="Chromosome"/>
</dbReference>
<reference evidence="15 16" key="1">
    <citation type="submission" date="2020-05" db="EMBL/GenBank/DDBJ databases">
        <title>Strain PA2F3 complete genome.</title>
        <authorList>
            <person name="Kim Y.-S."/>
            <person name="Kim S.-J."/>
            <person name="Jung H.-k."/>
            <person name="Kim S.-E."/>
            <person name="Kim K.-H."/>
        </authorList>
    </citation>
    <scope>NUCLEOTIDE SEQUENCE [LARGE SCALE GENOMIC DNA]</scope>
    <source>
        <strain evidence="15 16">PA2F3</strain>
    </source>
</reference>
<dbReference type="InterPro" id="IPR045357">
    <property type="entry name" value="Aminopeptidase_N-like_N"/>
</dbReference>
<dbReference type="PRINTS" id="PR00756">
    <property type="entry name" value="ALADIPTASE"/>
</dbReference>